<evidence type="ECO:0000313" key="1">
    <source>
        <dbReference type="EMBL" id="QHT37895.1"/>
    </source>
</evidence>
<dbReference type="AlphaFoldDB" id="A0A6C0FFP5"/>
<proteinExistence type="predicted"/>
<accession>A0A6C0FFP5</accession>
<sequence length="236" mass="28456">MKIEEFKQKYLDKDCVILTCGPSLKEYPKEKICNFIKDKIVICVKESIVEYKDYAHFFFWNNTRPRVFNINTDTIKIYQSKDNNKNYCNYPADIILPEDMPFHIEKQLLKKKNFKDYDLENNIKRPWGPGILYESVFYFCKYIGIKNIYTIGWDLIDKNNYKNITHYFDNDNNKDYKDSVRWDPNNDKQNKGHYEEMLMVNKNIVYMYDFFKQEGINLYVVGSQSSVNKHIPRINL</sequence>
<protein>
    <recommendedName>
        <fullName evidence="2">DUF115 domain-containing protein</fullName>
    </recommendedName>
</protein>
<dbReference type="EMBL" id="MN738822">
    <property type="protein sequence ID" value="QHT37895.1"/>
    <property type="molecule type" value="Genomic_DNA"/>
</dbReference>
<evidence type="ECO:0008006" key="2">
    <source>
        <dbReference type="Google" id="ProtNLM"/>
    </source>
</evidence>
<reference evidence="1" key="1">
    <citation type="journal article" date="2020" name="Nature">
        <title>Giant virus diversity and host interactions through global metagenomics.</title>
        <authorList>
            <person name="Schulz F."/>
            <person name="Roux S."/>
            <person name="Paez-Espino D."/>
            <person name="Jungbluth S."/>
            <person name="Walsh D.A."/>
            <person name="Denef V.J."/>
            <person name="McMahon K.D."/>
            <person name="Konstantinidis K.T."/>
            <person name="Eloe-Fadrosh E.A."/>
            <person name="Kyrpides N.C."/>
            <person name="Woyke T."/>
        </authorList>
    </citation>
    <scope>NUCLEOTIDE SEQUENCE</scope>
    <source>
        <strain evidence="1">GVMAG-S-ERX556049-19</strain>
    </source>
</reference>
<organism evidence="1">
    <name type="scientific">viral metagenome</name>
    <dbReference type="NCBI Taxonomy" id="1070528"/>
    <lineage>
        <taxon>unclassified sequences</taxon>
        <taxon>metagenomes</taxon>
        <taxon>organismal metagenomes</taxon>
    </lineage>
</organism>
<name>A0A6C0FFP5_9ZZZZ</name>